<sequence>MSTLRTPLPATAPRRARGQLPDVHAHDNPQSRRLLDALPRLHRPYRPTPWLFNTHLQLVFLNARKKTDRLPYDRIQPLVMADGGKTELHWLGFHLPPQTPTIVVLHTITGSPASMQELVRDLHESTGWRVVLCLRRGHAHLPLATPKLNILGCTQDLREQLAAIRAQLPESVLYGVGSSAGSGLLVRYLGEEGEQALFRAAFAYCPGYNTDDAFTKAHPFYSRLMAKKLTKQFIRPHAERLAHLPTVRTLHAARSLAEFHDHIYELAGFDSLAEYSAASNPMRVFGGITVPVMILNSEDDPVCRFENIAPYREAMARMPNIILVTTGQGSHCAHYEGWSPRSWAGRLMGEYFLAVATTETL</sequence>
<dbReference type="EMBL" id="SHKX01000010">
    <property type="protein sequence ID" value="RZU48022.1"/>
    <property type="molecule type" value="Genomic_DNA"/>
</dbReference>
<dbReference type="OrthoDB" id="6794451at2"/>
<evidence type="ECO:0000256" key="3">
    <source>
        <dbReference type="SAM" id="MobiDB-lite"/>
    </source>
</evidence>
<dbReference type="Proteomes" id="UP000292423">
    <property type="component" value="Unassembled WGS sequence"/>
</dbReference>
<dbReference type="PIRSF" id="PIRSF005211">
    <property type="entry name" value="Ab_hydro_YheT"/>
    <property type="match status" value="1"/>
</dbReference>
<dbReference type="GO" id="GO:0047372">
    <property type="term" value="F:monoacylglycerol lipase activity"/>
    <property type="evidence" value="ECO:0007669"/>
    <property type="project" value="TreeGrafter"/>
</dbReference>
<protein>
    <recommendedName>
        <fullName evidence="4">AB hydrolase-1 domain-containing protein</fullName>
    </recommendedName>
</protein>
<dbReference type="RefSeq" id="WP_130411269.1">
    <property type="nucleotide sequence ID" value="NZ_SHKX01000010.1"/>
</dbReference>
<comment type="caution">
    <text evidence="5">The sequence shown here is derived from an EMBL/GenBank/DDBJ whole genome shotgun (WGS) entry which is preliminary data.</text>
</comment>
<dbReference type="InterPro" id="IPR029058">
    <property type="entry name" value="AB_hydrolase_fold"/>
</dbReference>
<gene>
    <name evidence="5" type="ORF">EV700_0993</name>
</gene>
<dbReference type="GO" id="GO:0034338">
    <property type="term" value="F:short-chain carboxylesterase activity"/>
    <property type="evidence" value="ECO:0007669"/>
    <property type="project" value="TreeGrafter"/>
</dbReference>
<reference evidence="5 6" key="1">
    <citation type="submission" date="2019-02" db="EMBL/GenBank/DDBJ databases">
        <title>Genomic Encyclopedia of Type Strains, Phase IV (KMG-IV): sequencing the most valuable type-strain genomes for metagenomic binning, comparative biology and taxonomic classification.</title>
        <authorList>
            <person name="Goeker M."/>
        </authorList>
    </citation>
    <scope>NUCLEOTIDE SEQUENCE [LARGE SCALE GENOMIC DNA]</scope>
    <source>
        <strain evidence="5 6">DSM 105135</strain>
    </source>
</reference>
<dbReference type="SUPFAM" id="SSF53474">
    <property type="entry name" value="alpha/beta-Hydrolases"/>
    <property type="match status" value="1"/>
</dbReference>
<feature type="domain" description="AB hydrolase-1" evidence="4">
    <location>
        <begin position="100"/>
        <end position="337"/>
    </location>
</feature>
<dbReference type="InterPro" id="IPR050960">
    <property type="entry name" value="AB_hydrolase_4_sf"/>
</dbReference>
<accession>A0A4Q7ZBM5</accession>
<evidence type="ECO:0000313" key="5">
    <source>
        <dbReference type="EMBL" id="RZU48022.1"/>
    </source>
</evidence>
<dbReference type="Gene3D" id="3.40.50.1820">
    <property type="entry name" value="alpha/beta hydrolase"/>
    <property type="match status" value="1"/>
</dbReference>
<dbReference type="InterPro" id="IPR000073">
    <property type="entry name" value="AB_hydrolase_1"/>
</dbReference>
<dbReference type="InterPro" id="IPR012020">
    <property type="entry name" value="ABHD4"/>
</dbReference>
<keyword evidence="6" id="KW-1185">Reference proteome</keyword>
<feature type="active site" description="Charge relay system" evidence="2">
    <location>
        <position position="300"/>
    </location>
</feature>
<evidence type="ECO:0000313" key="6">
    <source>
        <dbReference type="Proteomes" id="UP000292423"/>
    </source>
</evidence>
<dbReference type="PANTHER" id="PTHR10794:SF93">
    <property type="entry name" value="SERINE AMINOPEPTIDASE S33 DOMAIN-CONTAINING PROTEIN"/>
    <property type="match status" value="1"/>
</dbReference>
<feature type="active site" description="Charge relay system" evidence="2">
    <location>
        <position position="179"/>
    </location>
</feature>
<evidence type="ECO:0000256" key="2">
    <source>
        <dbReference type="PIRSR" id="PIRSR005211-1"/>
    </source>
</evidence>
<feature type="region of interest" description="Disordered" evidence="3">
    <location>
        <begin position="1"/>
        <end position="29"/>
    </location>
</feature>
<organism evidence="5 6">
    <name type="scientific">Fluviicoccus keumensis</name>
    <dbReference type="NCBI Taxonomy" id="1435465"/>
    <lineage>
        <taxon>Bacteria</taxon>
        <taxon>Pseudomonadati</taxon>
        <taxon>Pseudomonadota</taxon>
        <taxon>Gammaproteobacteria</taxon>
        <taxon>Moraxellales</taxon>
        <taxon>Moraxellaceae</taxon>
        <taxon>Fluviicoccus</taxon>
    </lineage>
</organism>
<dbReference type="AlphaFoldDB" id="A0A4Q7ZBM5"/>
<evidence type="ECO:0000256" key="1">
    <source>
        <dbReference type="ARBA" id="ARBA00010884"/>
    </source>
</evidence>
<dbReference type="PANTHER" id="PTHR10794">
    <property type="entry name" value="ABHYDROLASE DOMAIN-CONTAINING PROTEIN"/>
    <property type="match status" value="1"/>
</dbReference>
<dbReference type="Pfam" id="PF00561">
    <property type="entry name" value="Abhydrolase_1"/>
    <property type="match status" value="1"/>
</dbReference>
<evidence type="ECO:0000259" key="4">
    <source>
        <dbReference type="Pfam" id="PF00561"/>
    </source>
</evidence>
<feature type="active site" description="Charge relay system" evidence="2">
    <location>
        <position position="331"/>
    </location>
</feature>
<name>A0A4Q7ZBM5_9GAMM</name>
<comment type="similarity">
    <text evidence="1">Belongs to the AB hydrolase superfamily. AB hydrolase 4 family.</text>
</comment>
<proteinExistence type="inferred from homology"/>